<keyword evidence="1" id="KW-0863">Zinc-finger</keyword>
<evidence type="ECO:0000313" key="4">
    <source>
        <dbReference type="Proteomes" id="UP001201812"/>
    </source>
</evidence>
<dbReference type="PROSITE" id="PS50966">
    <property type="entry name" value="ZF_SWIM"/>
    <property type="match status" value="1"/>
</dbReference>
<keyword evidence="1" id="KW-0479">Metal-binding</keyword>
<dbReference type="Proteomes" id="UP001201812">
    <property type="component" value="Unassembled WGS sequence"/>
</dbReference>
<comment type="caution">
    <text evidence="3">The sequence shown here is derived from an EMBL/GenBank/DDBJ whole genome shotgun (WGS) entry which is preliminary data.</text>
</comment>
<evidence type="ECO:0000259" key="2">
    <source>
        <dbReference type="PROSITE" id="PS50966"/>
    </source>
</evidence>
<name>A0AAD4QS47_9BILA</name>
<evidence type="ECO:0000256" key="1">
    <source>
        <dbReference type="PROSITE-ProRule" id="PRU00325"/>
    </source>
</evidence>
<keyword evidence="1" id="KW-0862">Zinc</keyword>
<protein>
    <recommendedName>
        <fullName evidence="2">SWIM-type domain-containing protein</fullName>
    </recommendedName>
</protein>
<dbReference type="EMBL" id="JAKKPZ010000456">
    <property type="protein sequence ID" value="KAI1694947.1"/>
    <property type="molecule type" value="Genomic_DNA"/>
</dbReference>
<organism evidence="3 4">
    <name type="scientific">Ditylenchus destructor</name>
    <dbReference type="NCBI Taxonomy" id="166010"/>
    <lineage>
        <taxon>Eukaryota</taxon>
        <taxon>Metazoa</taxon>
        <taxon>Ecdysozoa</taxon>
        <taxon>Nematoda</taxon>
        <taxon>Chromadorea</taxon>
        <taxon>Rhabditida</taxon>
        <taxon>Tylenchina</taxon>
        <taxon>Tylenchomorpha</taxon>
        <taxon>Sphaerularioidea</taxon>
        <taxon>Anguinidae</taxon>
        <taxon>Anguininae</taxon>
        <taxon>Ditylenchus</taxon>
    </lineage>
</organism>
<dbReference type="GO" id="GO:0008270">
    <property type="term" value="F:zinc ion binding"/>
    <property type="evidence" value="ECO:0007669"/>
    <property type="project" value="UniProtKB-KW"/>
</dbReference>
<dbReference type="InterPro" id="IPR007527">
    <property type="entry name" value="Znf_SWIM"/>
</dbReference>
<keyword evidence="4" id="KW-1185">Reference proteome</keyword>
<feature type="domain" description="SWIM-type" evidence="2">
    <location>
        <begin position="91"/>
        <end position="125"/>
    </location>
</feature>
<proteinExistence type="predicted"/>
<sequence length="161" mass="18711">MAENTLSNWSGRPEEQVPAILPKIPPFLYRNAYLMKQKNPFCKKITGEDTYVLCTREIEEGKVLEMYNVLMAHNYTSWKAYKEIRRSILNLTKSLYWPNVYSCSCSDGRKKRMCQHIVLLMCNLKILSYPPDASAKPLQRKRKLERPKIAGTALNCLVNFC</sequence>
<gene>
    <name evidence="3" type="ORF">DdX_19839</name>
</gene>
<dbReference type="AlphaFoldDB" id="A0AAD4QS47"/>
<reference evidence="3" key="1">
    <citation type="submission" date="2022-01" db="EMBL/GenBank/DDBJ databases">
        <title>Genome Sequence Resource for Two Populations of Ditylenchus destructor, the Migratory Endoparasitic Phytonematode.</title>
        <authorList>
            <person name="Zhang H."/>
            <person name="Lin R."/>
            <person name="Xie B."/>
        </authorList>
    </citation>
    <scope>NUCLEOTIDE SEQUENCE</scope>
    <source>
        <strain evidence="3">BazhouSP</strain>
    </source>
</reference>
<accession>A0AAD4QS47</accession>
<evidence type="ECO:0000313" key="3">
    <source>
        <dbReference type="EMBL" id="KAI1694947.1"/>
    </source>
</evidence>